<dbReference type="InterPro" id="IPR036097">
    <property type="entry name" value="HisK_dim/P_sf"/>
</dbReference>
<dbReference type="InterPro" id="IPR003661">
    <property type="entry name" value="HisK_dim/P_dom"/>
</dbReference>
<feature type="transmembrane region" description="Helical" evidence="4">
    <location>
        <begin position="238"/>
        <end position="258"/>
    </location>
</feature>
<sequence>MTRIILAGVGAALLLLTWLLLRGFSVDHRPFDEAMQALAEIEMAESAIRRDLLAARAGLLRDYDPLVGALRRFEAALVVLHDKTTPQSLDRLKAWHERQEALVESIKSANALLQNSLAQFSRLSILLSAPPDGAMPVAGAGRLGSAVLHLTLDTSPAVVSEVRRGLTDLHREPVAGRAAEAVSALLAHGWLLHDLLPRVDGLLRELQSHAGGSVRHAIATEVQDRRMAAELKAGQYRLLLYACAVLLLLGLLLLGIRLRARSDAMRRHAAFQNMLARLSARLIGTQADEADTGLDHALEEISRRLGAYRAYLLVEGPAPVTHLWSEDGTAHAQGWAHAVLALTAAHSAQPAATLRMPPGHPDLLALPGQPHAWFAAVRRTGDGVAAVLGCEMARPGRIPAEPELASLGLALDALLNLVTRRSLEAERSRLAAREVESRQMQMLGTFASGIAHNFNNIIGAILGFAEMAMTERSPARIADIRRAAERARDLASDILAFGGPQQTAQHGVELGTLLTETELLLRAMLPAQVQLAFEAMPEAAFVWGDGTALQQVIVNLVRNAAQAMDGAGVVTLQVEARTLREHRALRLGALRPDHYVLIRVQDTGRGMDAATRERIFEPFFTTRQAGHGLGLATVREIVLVHGGGIAVSSAPGEGSCFEVWLPRAVAAEVARNDLPRGEGEPVLLLHGDDRLPREEELLAMLGYEPHGFSSLPDALGALRVEAPVYSAALLLEGSSEMARTLRLTAPGLPIIIASATPLAGFEWIAWPLMAEELARSLRQAVLQAPPSAQAAPVFRL</sequence>
<dbReference type="EC" id="2.7.13.3" evidence="2"/>
<dbReference type="NCBIfam" id="NF010411">
    <property type="entry name" value="PRK13837.1"/>
    <property type="match status" value="1"/>
</dbReference>
<keyword evidence="3" id="KW-0597">Phosphoprotein</keyword>
<dbReference type="SMART" id="SM00388">
    <property type="entry name" value="HisKA"/>
    <property type="match status" value="1"/>
</dbReference>
<proteinExistence type="predicted"/>
<dbReference type="Pfam" id="PF02518">
    <property type="entry name" value="HATPase_c"/>
    <property type="match status" value="1"/>
</dbReference>
<evidence type="ECO:0000259" key="5">
    <source>
        <dbReference type="PROSITE" id="PS50109"/>
    </source>
</evidence>
<keyword evidence="4" id="KW-1133">Transmembrane helix</keyword>
<dbReference type="Pfam" id="PF19443">
    <property type="entry name" value="DAHL"/>
    <property type="match status" value="1"/>
</dbReference>
<dbReference type="InterPro" id="IPR004358">
    <property type="entry name" value="Sig_transdc_His_kin-like_C"/>
</dbReference>
<dbReference type="CDD" id="cd00082">
    <property type="entry name" value="HisKA"/>
    <property type="match status" value="1"/>
</dbReference>
<dbReference type="InterPro" id="IPR003594">
    <property type="entry name" value="HATPase_dom"/>
</dbReference>
<dbReference type="SMART" id="SM00387">
    <property type="entry name" value="HATPase_c"/>
    <property type="match status" value="1"/>
</dbReference>
<feature type="domain" description="Histidine kinase" evidence="5">
    <location>
        <begin position="449"/>
        <end position="665"/>
    </location>
</feature>
<comment type="caution">
    <text evidence="6">The sequence shown here is derived from an EMBL/GenBank/DDBJ whole genome shotgun (WGS) entry which is preliminary data.</text>
</comment>
<dbReference type="InterPro" id="IPR036890">
    <property type="entry name" value="HATPase_C_sf"/>
</dbReference>
<evidence type="ECO:0000256" key="3">
    <source>
        <dbReference type="ARBA" id="ARBA00022553"/>
    </source>
</evidence>
<dbReference type="SUPFAM" id="SSF55874">
    <property type="entry name" value="ATPase domain of HSP90 chaperone/DNA topoisomerase II/histidine kinase"/>
    <property type="match status" value="1"/>
</dbReference>
<evidence type="ECO:0000256" key="4">
    <source>
        <dbReference type="SAM" id="Phobius"/>
    </source>
</evidence>
<dbReference type="PANTHER" id="PTHR43065">
    <property type="entry name" value="SENSOR HISTIDINE KINASE"/>
    <property type="match status" value="1"/>
</dbReference>
<protein>
    <recommendedName>
        <fullName evidence="2">histidine kinase</fullName>
        <ecNumber evidence="2">2.7.13.3</ecNumber>
    </recommendedName>
</protein>
<dbReference type="PRINTS" id="PR00344">
    <property type="entry name" value="BCTRLSENSOR"/>
</dbReference>
<comment type="catalytic activity">
    <reaction evidence="1">
        <text>ATP + protein L-histidine = ADP + protein N-phospho-L-histidine.</text>
        <dbReference type="EC" id="2.7.13.3"/>
    </reaction>
</comment>
<dbReference type="RefSeq" id="WP_168052214.1">
    <property type="nucleotide sequence ID" value="NZ_JAATJR010000006.1"/>
</dbReference>
<gene>
    <name evidence="6" type="ORF">HB662_20455</name>
</gene>
<keyword evidence="7" id="KW-1185">Reference proteome</keyword>
<evidence type="ECO:0000256" key="1">
    <source>
        <dbReference type="ARBA" id="ARBA00000085"/>
    </source>
</evidence>
<accession>A0ABX1F473</accession>
<dbReference type="PROSITE" id="PS50109">
    <property type="entry name" value="HIS_KIN"/>
    <property type="match status" value="1"/>
</dbReference>
<dbReference type="InterPro" id="IPR045812">
    <property type="entry name" value="DAHL"/>
</dbReference>
<dbReference type="SUPFAM" id="SSF47384">
    <property type="entry name" value="Homodimeric domain of signal transducing histidine kinase"/>
    <property type="match status" value="1"/>
</dbReference>
<dbReference type="EMBL" id="JAAVTX010000006">
    <property type="protein sequence ID" value="NKE47162.1"/>
    <property type="molecule type" value="Genomic_DNA"/>
</dbReference>
<dbReference type="Proteomes" id="UP000765160">
    <property type="component" value="Unassembled WGS sequence"/>
</dbReference>
<evidence type="ECO:0000313" key="7">
    <source>
        <dbReference type="Proteomes" id="UP000765160"/>
    </source>
</evidence>
<evidence type="ECO:0000313" key="6">
    <source>
        <dbReference type="EMBL" id="NKE47162.1"/>
    </source>
</evidence>
<dbReference type="PANTHER" id="PTHR43065:SF42">
    <property type="entry name" value="TWO-COMPONENT SENSOR PPRA"/>
    <property type="match status" value="1"/>
</dbReference>
<dbReference type="Gene3D" id="3.30.565.10">
    <property type="entry name" value="Histidine kinase-like ATPase, C-terminal domain"/>
    <property type="match status" value="1"/>
</dbReference>
<dbReference type="InterPro" id="IPR005467">
    <property type="entry name" value="His_kinase_dom"/>
</dbReference>
<keyword evidence="4" id="KW-0812">Transmembrane</keyword>
<name>A0ABX1F473_9PROT</name>
<organism evidence="6 7">
    <name type="scientific">Falsiroseomonas frigidaquae</name>
    <dbReference type="NCBI Taxonomy" id="487318"/>
    <lineage>
        <taxon>Bacteria</taxon>
        <taxon>Pseudomonadati</taxon>
        <taxon>Pseudomonadota</taxon>
        <taxon>Alphaproteobacteria</taxon>
        <taxon>Acetobacterales</taxon>
        <taxon>Roseomonadaceae</taxon>
        <taxon>Falsiroseomonas</taxon>
    </lineage>
</organism>
<evidence type="ECO:0000256" key="2">
    <source>
        <dbReference type="ARBA" id="ARBA00012438"/>
    </source>
</evidence>
<dbReference type="Gene3D" id="1.10.287.130">
    <property type="match status" value="1"/>
</dbReference>
<keyword evidence="4" id="KW-0472">Membrane</keyword>
<reference evidence="6 7" key="1">
    <citation type="submission" date="2020-03" db="EMBL/GenBank/DDBJ databases">
        <title>Roseomonas selenitidurans sp. nov. isolated from soil.</title>
        <authorList>
            <person name="Liu H."/>
        </authorList>
    </citation>
    <scope>NUCLEOTIDE SEQUENCE [LARGE SCALE GENOMIC DNA]</scope>
    <source>
        <strain evidence="6 7">JCM 15073</strain>
    </source>
</reference>